<evidence type="ECO:0000256" key="2">
    <source>
        <dbReference type="ARBA" id="ARBA00022692"/>
    </source>
</evidence>
<protein>
    <recommendedName>
        <fullName evidence="6">O-antigen ligase-related domain-containing protein</fullName>
    </recommendedName>
</protein>
<evidence type="ECO:0000259" key="6">
    <source>
        <dbReference type="Pfam" id="PF04932"/>
    </source>
</evidence>
<proteinExistence type="predicted"/>
<keyword evidence="4 5" id="KW-0472">Membrane</keyword>
<evidence type="ECO:0000256" key="1">
    <source>
        <dbReference type="ARBA" id="ARBA00004141"/>
    </source>
</evidence>
<feature type="transmembrane region" description="Helical" evidence="5">
    <location>
        <begin position="255"/>
        <end position="281"/>
    </location>
</feature>
<feature type="transmembrane region" description="Helical" evidence="5">
    <location>
        <begin position="96"/>
        <end position="116"/>
    </location>
</feature>
<gene>
    <name evidence="7" type="ORF">UY72_C0021G0010</name>
</gene>
<dbReference type="PANTHER" id="PTHR37422:SF21">
    <property type="entry name" value="EXOQ-LIKE PROTEIN"/>
    <property type="match status" value="1"/>
</dbReference>
<feature type="transmembrane region" description="Helical" evidence="5">
    <location>
        <begin position="70"/>
        <end position="90"/>
    </location>
</feature>
<reference evidence="7 8" key="1">
    <citation type="journal article" date="2015" name="Nature">
        <title>rRNA introns, odd ribosomes, and small enigmatic genomes across a large radiation of phyla.</title>
        <authorList>
            <person name="Brown C.T."/>
            <person name="Hug L.A."/>
            <person name="Thomas B.C."/>
            <person name="Sharon I."/>
            <person name="Castelle C.J."/>
            <person name="Singh A."/>
            <person name="Wilkins M.J."/>
            <person name="Williams K.H."/>
            <person name="Banfield J.F."/>
        </authorList>
    </citation>
    <scope>NUCLEOTIDE SEQUENCE [LARGE SCALE GENOMIC DNA]</scope>
</reference>
<dbReference type="AlphaFoldDB" id="A0A0G1XGT9"/>
<keyword evidence="2 5" id="KW-0812">Transmembrane</keyword>
<feature type="transmembrane region" description="Helical" evidence="5">
    <location>
        <begin position="341"/>
        <end position="361"/>
    </location>
</feature>
<organism evidence="7 8">
    <name type="scientific">Candidatus Uhrbacteria bacterium GW2011_GWD2_52_7</name>
    <dbReference type="NCBI Taxonomy" id="1618989"/>
    <lineage>
        <taxon>Bacteria</taxon>
        <taxon>Candidatus Uhriibacteriota</taxon>
    </lineage>
</organism>
<feature type="domain" description="O-antigen ligase-related" evidence="6">
    <location>
        <begin position="213"/>
        <end position="359"/>
    </location>
</feature>
<dbReference type="InterPro" id="IPR051533">
    <property type="entry name" value="WaaL-like"/>
</dbReference>
<dbReference type="PANTHER" id="PTHR37422">
    <property type="entry name" value="TEICHURONIC ACID BIOSYNTHESIS PROTEIN TUAE"/>
    <property type="match status" value="1"/>
</dbReference>
<feature type="non-terminal residue" evidence="7">
    <location>
        <position position="363"/>
    </location>
</feature>
<dbReference type="Proteomes" id="UP000034846">
    <property type="component" value="Unassembled WGS sequence"/>
</dbReference>
<dbReference type="EMBL" id="LCRD01000021">
    <property type="protein sequence ID" value="KKW30146.1"/>
    <property type="molecule type" value="Genomic_DNA"/>
</dbReference>
<dbReference type="GO" id="GO:0016020">
    <property type="term" value="C:membrane"/>
    <property type="evidence" value="ECO:0007669"/>
    <property type="project" value="UniProtKB-SubCell"/>
</dbReference>
<evidence type="ECO:0000256" key="5">
    <source>
        <dbReference type="SAM" id="Phobius"/>
    </source>
</evidence>
<feature type="transmembrane region" description="Helical" evidence="5">
    <location>
        <begin position="42"/>
        <end position="63"/>
    </location>
</feature>
<feature type="transmembrane region" description="Helical" evidence="5">
    <location>
        <begin position="125"/>
        <end position="145"/>
    </location>
</feature>
<keyword evidence="3 5" id="KW-1133">Transmembrane helix</keyword>
<evidence type="ECO:0000313" key="8">
    <source>
        <dbReference type="Proteomes" id="UP000034846"/>
    </source>
</evidence>
<evidence type="ECO:0000256" key="3">
    <source>
        <dbReference type="ARBA" id="ARBA00022989"/>
    </source>
</evidence>
<feature type="transmembrane region" description="Helical" evidence="5">
    <location>
        <begin position="189"/>
        <end position="206"/>
    </location>
</feature>
<comment type="caution">
    <text evidence="7">The sequence shown here is derived from an EMBL/GenBank/DDBJ whole genome shotgun (WGS) entry which is preliminary data.</text>
</comment>
<evidence type="ECO:0000313" key="7">
    <source>
        <dbReference type="EMBL" id="KKW30146.1"/>
    </source>
</evidence>
<sequence>MKRLRVILEHKKTLFLALVAFVLPWQTRYLFGGVLVGDVVSQFTMFSLYATECLLLVGAVALLRTWRWTNYRSVVFAVFGFVAIVLLSAVCSRFGFLAIHAVMHIAFAALFLVLLLDDDVRVRPVVMAFVGGLIAPAFLGAYQILAGESGSSTLFGLAARDAEQLGDAVVVIDGERVLRAYGSFPHPNIFGGYFALAVAMSVVVFSGRVRWALVGFAIVALVMTGSRAALLAVVLALVMFMGLSYARDRVWMRRMIIIGVFLVLVASLASVFVAPGALASLRGGGATEERSVIERVEQYAIYPEVIRGANVLVGLGPGTYVPNFALVEPGKSVWVYQPIHNALLIMIAEIGVLGALAFAAVGK</sequence>
<evidence type="ECO:0000256" key="4">
    <source>
        <dbReference type="ARBA" id="ARBA00023136"/>
    </source>
</evidence>
<dbReference type="Pfam" id="PF04932">
    <property type="entry name" value="Wzy_C"/>
    <property type="match status" value="1"/>
</dbReference>
<name>A0A0G1XGT9_9BACT</name>
<comment type="subcellular location">
    <subcellularLocation>
        <location evidence="1">Membrane</location>
        <topology evidence="1">Multi-pass membrane protein</topology>
    </subcellularLocation>
</comment>
<dbReference type="InterPro" id="IPR007016">
    <property type="entry name" value="O-antigen_ligase-rel_domated"/>
</dbReference>
<feature type="transmembrane region" description="Helical" evidence="5">
    <location>
        <begin position="213"/>
        <end position="243"/>
    </location>
</feature>
<accession>A0A0G1XGT9</accession>